<dbReference type="InterPro" id="IPR020846">
    <property type="entry name" value="MFS_dom"/>
</dbReference>
<keyword evidence="10" id="KW-1185">Reference proteome</keyword>
<gene>
    <name evidence="9" type="ORF">GEV33_004255</name>
</gene>
<reference evidence="9" key="1">
    <citation type="journal article" date="2020" name="J Insects Food Feed">
        <title>The yellow mealworm (Tenebrio molitor) genome: a resource for the emerging insects as food and feed industry.</title>
        <authorList>
            <person name="Eriksson T."/>
            <person name="Andere A."/>
            <person name="Kelstrup H."/>
            <person name="Emery V."/>
            <person name="Picard C."/>
        </authorList>
    </citation>
    <scope>NUCLEOTIDE SEQUENCE</scope>
    <source>
        <strain evidence="9">Stoneville</strain>
        <tissue evidence="9">Whole head</tissue>
    </source>
</reference>
<feature type="transmembrane region" description="Helical" evidence="7">
    <location>
        <begin position="12"/>
        <end position="28"/>
    </location>
</feature>
<name>A0A8J6HNI0_TENMO</name>
<dbReference type="GO" id="GO:0006820">
    <property type="term" value="P:monoatomic anion transport"/>
    <property type="evidence" value="ECO:0007669"/>
    <property type="project" value="TreeGrafter"/>
</dbReference>
<dbReference type="GO" id="GO:0016020">
    <property type="term" value="C:membrane"/>
    <property type="evidence" value="ECO:0007669"/>
    <property type="project" value="UniProtKB-SubCell"/>
</dbReference>
<keyword evidence="2" id="KW-0813">Transport</keyword>
<keyword evidence="5 7" id="KW-1133">Transmembrane helix</keyword>
<keyword evidence="4" id="KW-0769">Symport</keyword>
<evidence type="ECO:0000256" key="5">
    <source>
        <dbReference type="ARBA" id="ARBA00022989"/>
    </source>
</evidence>
<evidence type="ECO:0000256" key="7">
    <source>
        <dbReference type="SAM" id="Phobius"/>
    </source>
</evidence>
<feature type="transmembrane region" description="Helical" evidence="7">
    <location>
        <begin position="150"/>
        <end position="168"/>
    </location>
</feature>
<feature type="transmembrane region" description="Helical" evidence="7">
    <location>
        <begin position="113"/>
        <end position="138"/>
    </location>
</feature>
<dbReference type="Gene3D" id="1.20.1250.20">
    <property type="entry name" value="MFS general substrate transporter like domains"/>
    <property type="match status" value="2"/>
</dbReference>
<feature type="transmembrane region" description="Helical" evidence="7">
    <location>
        <begin position="62"/>
        <end position="82"/>
    </location>
</feature>
<organism evidence="9 10">
    <name type="scientific">Tenebrio molitor</name>
    <name type="common">Yellow mealworm beetle</name>
    <dbReference type="NCBI Taxonomy" id="7067"/>
    <lineage>
        <taxon>Eukaryota</taxon>
        <taxon>Metazoa</taxon>
        <taxon>Ecdysozoa</taxon>
        <taxon>Arthropoda</taxon>
        <taxon>Hexapoda</taxon>
        <taxon>Insecta</taxon>
        <taxon>Pterygota</taxon>
        <taxon>Neoptera</taxon>
        <taxon>Endopterygota</taxon>
        <taxon>Coleoptera</taxon>
        <taxon>Polyphaga</taxon>
        <taxon>Cucujiformia</taxon>
        <taxon>Tenebrionidae</taxon>
        <taxon>Tenebrio</taxon>
    </lineage>
</organism>
<dbReference type="FunFam" id="1.20.1250.20:FF:000157">
    <property type="entry name" value="Inorganic phosphate cotransporter"/>
    <property type="match status" value="1"/>
</dbReference>
<evidence type="ECO:0000313" key="9">
    <source>
        <dbReference type="EMBL" id="KAH0818536.1"/>
    </source>
</evidence>
<keyword evidence="3 7" id="KW-0812">Transmembrane</keyword>
<proteinExistence type="predicted"/>
<evidence type="ECO:0000256" key="6">
    <source>
        <dbReference type="ARBA" id="ARBA00023136"/>
    </source>
</evidence>
<dbReference type="GO" id="GO:0015293">
    <property type="term" value="F:symporter activity"/>
    <property type="evidence" value="ECO:0007669"/>
    <property type="project" value="UniProtKB-KW"/>
</dbReference>
<comment type="subcellular location">
    <subcellularLocation>
        <location evidence="1">Membrane</location>
        <topology evidence="1">Multi-pass membrane protein</topology>
    </subcellularLocation>
</comment>
<keyword evidence="6 7" id="KW-0472">Membrane</keyword>
<dbReference type="SUPFAM" id="SSF103473">
    <property type="entry name" value="MFS general substrate transporter"/>
    <property type="match status" value="1"/>
</dbReference>
<dbReference type="FunFam" id="1.20.1250.20:FF:000003">
    <property type="entry name" value="Solute carrier family 17 member 3"/>
    <property type="match status" value="1"/>
</dbReference>
<dbReference type="PANTHER" id="PTHR11662:SF411">
    <property type="entry name" value="GH05102P"/>
    <property type="match status" value="1"/>
</dbReference>
<accession>A0A8J6HNI0</accession>
<dbReference type="EMBL" id="JABDTM020017410">
    <property type="protein sequence ID" value="KAH0818536.1"/>
    <property type="molecule type" value="Genomic_DNA"/>
</dbReference>
<feature type="transmembrane region" description="Helical" evidence="7">
    <location>
        <begin position="89"/>
        <end position="107"/>
    </location>
</feature>
<dbReference type="AlphaFoldDB" id="A0A8J6HNI0"/>
<dbReference type="InterPro" id="IPR036259">
    <property type="entry name" value="MFS_trans_sf"/>
</dbReference>
<reference evidence="9" key="2">
    <citation type="submission" date="2021-08" db="EMBL/GenBank/DDBJ databases">
        <authorList>
            <person name="Eriksson T."/>
        </authorList>
    </citation>
    <scope>NUCLEOTIDE SEQUENCE</scope>
    <source>
        <strain evidence="9">Stoneville</strain>
        <tissue evidence="9">Whole head</tissue>
    </source>
</reference>
<evidence type="ECO:0000259" key="8">
    <source>
        <dbReference type="PROSITE" id="PS50850"/>
    </source>
</evidence>
<comment type="caution">
    <text evidence="9">The sequence shown here is derived from an EMBL/GenBank/DDBJ whole genome shotgun (WGS) entry which is preliminary data.</text>
</comment>
<dbReference type="InterPro" id="IPR011701">
    <property type="entry name" value="MFS"/>
</dbReference>
<feature type="domain" description="Major facilitator superfamily (MFS) profile" evidence="8">
    <location>
        <begin position="14"/>
        <end position="520"/>
    </location>
</feature>
<evidence type="ECO:0000256" key="2">
    <source>
        <dbReference type="ARBA" id="ARBA00022448"/>
    </source>
</evidence>
<feature type="transmembrane region" description="Helical" evidence="7">
    <location>
        <begin position="282"/>
        <end position="302"/>
    </location>
</feature>
<evidence type="ECO:0000256" key="1">
    <source>
        <dbReference type="ARBA" id="ARBA00004141"/>
    </source>
</evidence>
<dbReference type="PANTHER" id="PTHR11662">
    <property type="entry name" value="SOLUTE CARRIER FAMILY 17"/>
    <property type="match status" value="1"/>
</dbReference>
<evidence type="ECO:0000256" key="3">
    <source>
        <dbReference type="ARBA" id="ARBA00022692"/>
    </source>
</evidence>
<feature type="transmembrane region" description="Helical" evidence="7">
    <location>
        <begin position="180"/>
        <end position="200"/>
    </location>
</feature>
<protein>
    <recommendedName>
        <fullName evidence="8">Major facilitator superfamily (MFS) profile domain-containing protein</fullName>
    </recommendedName>
</protein>
<dbReference type="PROSITE" id="PS50850">
    <property type="entry name" value="MFS"/>
    <property type="match status" value="1"/>
</dbReference>
<dbReference type="Pfam" id="PF07690">
    <property type="entry name" value="MFS_1"/>
    <property type="match status" value="1"/>
</dbReference>
<evidence type="ECO:0000313" key="10">
    <source>
        <dbReference type="Proteomes" id="UP000719412"/>
    </source>
</evidence>
<feature type="transmembrane region" description="Helical" evidence="7">
    <location>
        <begin position="244"/>
        <end position="262"/>
    </location>
</feature>
<dbReference type="InterPro" id="IPR050382">
    <property type="entry name" value="MFS_Na/Anion_cotransporter"/>
</dbReference>
<feature type="transmembrane region" description="Helical" evidence="7">
    <location>
        <begin position="346"/>
        <end position="368"/>
    </location>
</feature>
<evidence type="ECO:0000256" key="4">
    <source>
        <dbReference type="ARBA" id="ARBA00022847"/>
    </source>
</evidence>
<sequence length="520" mass="58250">MTEQLEFLTCRRILVIFVIMSFLLQQMLRTNMSIAIVDMVITNHTNTTEPVRFHWTEYQKNNILGCIFWGYSLCSLIGGRLSEIYGSRIVLGSALLSAGLFTILTPLASYLNYYLLVATRVALGGGLGIIWPSVLPLAHSWIAPADSSKFMSHTLSSHLGTALVLASGGLLVDHLGWPSIFYVTGGVTLVWGLAWFYFVYDSPGQHPRMSQKEREEIKKTVGYEMALTKTGDTPWTKILTSGPVWAIVSAQICLLFNVNTSVNHVPSYMDQVLHFNIKQNGLLSSLPYIGLYSLGVVAARVADKWRKSRTFSLISIRRIFSGLPFFLSMLLLTVESFWGYDPVVSIFVFTLWQTVTSIAIGGHIANVLDISPTYSATIYDTLEYRQLTSDYVEEALRITEKIFLREENVCQAYGITKTPQNVAEQQKLMRDIVKDGALIVVIDKSNNKVVGASLNKIHVRPAPGEKTYHGKFADMSNESSSRSNAEFDDYTVSTFFELCQIDCLLELTMLLILDEAWSQE</sequence>
<dbReference type="Gene3D" id="3.40.630.30">
    <property type="match status" value="1"/>
</dbReference>
<dbReference type="Proteomes" id="UP000719412">
    <property type="component" value="Unassembled WGS sequence"/>
</dbReference>